<dbReference type="RefSeq" id="WP_021952930.1">
    <property type="nucleotide sequence ID" value="NZ_JACOOZ010000013.1"/>
</dbReference>
<dbReference type="Proteomes" id="UP000597877">
    <property type="component" value="Unassembled WGS sequence"/>
</dbReference>
<comment type="caution">
    <text evidence="1">The sequence shown here is derived from an EMBL/GenBank/DDBJ whole genome shotgun (WGS) entry which is preliminary data.</text>
</comment>
<evidence type="ECO:0000313" key="2">
    <source>
        <dbReference type="Proteomes" id="UP000597877"/>
    </source>
</evidence>
<sequence length="84" mass="9492">MILLDFEERNPQVKSFNDGELKSFSMIIIDALGGKSGVETNGEEKSLKRFKKIIFFDDSAVLYSYNEKGLWTKKCCNSGNQSCV</sequence>
<name>A0ABR7F811_9FIRM</name>
<proteinExistence type="predicted"/>
<protein>
    <submittedName>
        <fullName evidence="1">Uncharacterized protein</fullName>
    </submittedName>
</protein>
<accession>A0ABR7F811</accession>
<reference evidence="1 2" key="1">
    <citation type="submission" date="2020-08" db="EMBL/GenBank/DDBJ databases">
        <title>Genome public.</title>
        <authorList>
            <person name="Liu C."/>
            <person name="Sun Q."/>
        </authorList>
    </citation>
    <scope>NUCLEOTIDE SEQUENCE [LARGE SCALE GENOMIC DNA]</scope>
    <source>
        <strain evidence="1 2">BX4</strain>
    </source>
</reference>
<gene>
    <name evidence="1" type="ORF">H8S00_13600</name>
</gene>
<keyword evidence="2" id="KW-1185">Reference proteome</keyword>
<organism evidence="1 2">
    <name type="scientific">Eubacterium segne</name>
    <dbReference type="NCBI Taxonomy" id="2763045"/>
    <lineage>
        <taxon>Bacteria</taxon>
        <taxon>Bacillati</taxon>
        <taxon>Bacillota</taxon>
        <taxon>Clostridia</taxon>
        <taxon>Eubacteriales</taxon>
        <taxon>Eubacteriaceae</taxon>
        <taxon>Eubacterium</taxon>
    </lineage>
</organism>
<evidence type="ECO:0000313" key="1">
    <source>
        <dbReference type="EMBL" id="MBC5668995.1"/>
    </source>
</evidence>
<dbReference type="EMBL" id="JACOOZ010000013">
    <property type="protein sequence ID" value="MBC5668995.1"/>
    <property type="molecule type" value="Genomic_DNA"/>
</dbReference>